<feature type="chain" id="PRO_5020926334" description="Secreted protein" evidence="2">
    <location>
        <begin position="45"/>
        <end position="117"/>
    </location>
</feature>
<feature type="signal peptide" evidence="2">
    <location>
        <begin position="1"/>
        <end position="44"/>
    </location>
</feature>
<evidence type="ECO:0000256" key="1">
    <source>
        <dbReference type="SAM" id="MobiDB-lite"/>
    </source>
</evidence>
<protein>
    <recommendedName>
        <fullName evidence="7">Secreted protein</fullName>
    </recommendedName>
</protein>
<feature type="region of interest" description="Disordered" evidence="1">
    <location>
        <begin position="50"/>
        <end position="101"/>
    </location>
</feature>
<sequence length="117" mass="11917">MAYRKSKARYDRVSPLCAPPRSLPMLRACLAVVLLSCVASPVLAQNGRTAVAATAPAASGNRAGESTTGATADKSSPASGYGHAAAPATSQGGGGDDEGVLRLRAPKWNSFLPGMFR</sequence>
<comment type="caution">
    <text evidence="4">The sequence shown here is derived from an EMBL/GenBank/DDBJ whole genome shotgun (WGS) entry which is preliminary data.</text>
</comment>
<gene>
    <name evidence="4" type="ORF">EA655_17820</name>
    <name evidence="3" type="ORF">EA658_13440</name>
</gene>
<evidence type="ECO:0000256" key="2">
    <source>
        <dbReference type="SAM" id="SignalP"/>
    </source>
</evidence>
<keyword evidence="5" id="KW-1185">Reference proteome</keyword>
<dbReference type="Proteomes" id="UP000294164">
    <property type="component" value="Unassembled WGS sequence"/>
</dbReference>
<organism evidence="4 6">
    <name type="scientific">Pseudoxanthomonas winnipegensis</name>
    <dbReference type="NCBI Taxonomy" id="2480810"/>
    <lineage>
        <taxon>Bacteria</taxon>
        <taxon>Pseudomonadati</taxon>
        <taxon>Pseudomonadota</taxon>
        <taxon>Gammaproteobacteria</taxon>
        <taxon>Lysobacterales</taxon>
        <taxon>Lysobacteraceae</taxon>
        <taxon>Pseudoxanthomonas</taxon>
    </lineage>
</organism>
<proteinExistence type="predicted"/>
<keyword evidence="2" id="KW-0732">Signal</keyword>
<dbReference type="EMBL" id="SHMG01000014">
    <property type="protein sequence ID" value="TAA36716.1"/>
    <property type="molecule type" value="Genomic_DNA"/>
</dbReference>
<name>A0A4Q8LWJ6_9GAMM</name>
<reference evidence="5 6" key="1">
    <citation type="submission" date="2019-02" db="EMBL/GenBank/DDBJ databases">
        <title>WGS of Pseudoxanthomonas species novum from clinical isolates.</title>
        <authorList>
            <person name="Bernier A.-M."/>
            <person name="Bernard K."/>
            <person name="Vachon A."/>
        </authorList>
    </citation>
    <scope>NUCLEOTIDE SEQUENCE [LARGE SCALE GENOMIC DNA]</scope>
    <source>
        <strain evidence="5">NML 170316</strain>
        <strain evidence="4 6">NML130969</strain>
        <strain evidence="3">NML170316</strain>
    </source>
</reference>
<evidence type="ECO:0000313" key="3">
    <source>
        <dbReference type="EMBL" id="TAA19814.1"/>
    </source>
</evidence>
<evidence type="ECO:0000313" key="5">
    <source>
        <dbReference type="Proteomes" id="UP000293089"/>
    </source>
</evidence>
<evidence type="ECO:0000313" key="4">
    <source>
        <dbReference type="EMBL" id="TAA36716.1"/>
    </source>
</evidence>
<dbReference type="AlphaFoldDB" id="A0A4Q8LWJ6"/>
<dbReference type="EMBL" id="SHME01000003">
    <property type="protein sequence ID" value="TAA19814.1"/>
    <property type="molecule type" value="Genomic_DNA"/>
</dbReference>
<feature type="compositionally biased region" description="Polar residues" evidence="1">
    <location>
        <begin position="64"/>
        <end position="78"/>
    </location>
</feature>
<accession>A0A4Q8LWJ6</accession>
<evidence type="ECO:0008006" key="7">
    <source>
        <dbReference type="Google" id="ProtNLM"/>
    </source>
</evidence>
<dbReference type="Proteomes" id="UP000293089">
    <property type="component" value="Unassembled WGS sequence"/>
</dbReference>
<dbReference type="OrthoDB" id="5988501at2"/>
<evidence type="ECO:0000313" key="6">
    <source>
        <dbReference type="Proteomes" id="UP000294164"/>
    </source>
</evidence>